<gene>
    <name evidence="4" type="ORF">A5866_001712</name>
</gene>
<proteinExistence type="predicted"/>
<keyword evidence="1" id="KW-0677">Repeat</keyword>
<sequence>MENKKKNFSKMKIVGTLIGLTALGIFSVTILFTTTNPILAKPENSLEKAMDKRAEQTTEKSTKKLQPRNYLAKSLDPVENEEGLKATPKVLTLKQNEAFPDLNSEAGLTKLFSERVIPQPEYGALYEYVTADGTPVNPSSETVGFQTIYVEITENYNLTSIRVPIPVTVTDLGTSFLLDDQIALQTDNTNGKIILYPNEIANKTAEQLQQLVKTKSNVRSWKLEDGIAVPVEVINTTISATSVGAYKAEFEITVGTGAQERKASIQKDVVVFGAVPQAFVSVAQNATLSLGTSPTNLFTKFQTVNNATATNAVYQFVDENGEALEKFDTTIVGFHWAYVKMTEKTDESVTTTIKVPINVTSADTTALLTNKVMVKSDATVILYPDETKGKSKEELIALIQSRAHLSAWNMSTGAAVPVSFTDTTTLNNSIGAYNGTIKVELDGVQATTTRNVTVFGANPQPFVSVAQNATLGLGTNPTNLFSKFQTVNSTIATNALYQFVNENGEVLEKFDTTTVGFRWAYVKMTEKNNDSVTTTIKVPINVTNGDTTALLANKVMVKSDAKVLFYPNETKGKSKEELITMIQANAHLSAWNMSTGAAVPVSFTDTTVVNNSVGSYTGTIKVELDGTSATTTRNVTIFGADVKSPYYFKVDQNKDMAMGTNAANIFSKYQSLNDATATSATYEWVKNPAGEPTEPANKFDTSKTGFRWGYIKMTDKKDPTVSTIIPVPITVTLDNQTVIVESKAGMSFNYLPFLNTSEIKGKTVPQIIQLLTKKLAPKAWDLMSGQELDARITKSMIVNSSRGSKEVSITITLGEQLLTYKFEVLVLPDQVFGENTLDGWRNVPLNSTDGVITNPLNNSKMGFPERGISVTSQKNEFGFIIKDGAGRGYVYSGGEGRVSDIPGVNKNPIYGTGWSRGSGIGYDAVTSKITSKYFLRKGNELKQILIDEPNQILYVYNLSLNRNLNFSVQLDMYNLSNSAKSFSMLESVDTDYYTDSVPIYALGNNSGFYIQPSSGKRFTIRLKDSRGNWLSDYTKYIAGAYGSIGVSGGFNYFGNDYMGTGSESKNYTTGQVIASNVDSAYQLGAPWKDIAPDSALNTGYEIFAGDELPYMQIKADPEVFNIYPDYVEDFKTSYKLSKIPTTTDHGTVYVTYPTGVEVTMPFSANSQKEFDSLLTIPRTGLPEQLNEEPGTIKHYDTSLLAINEAEGPYNGLPSQDYAVKINVYNLGAKPIPQIIKKGTAFNKKAAEIIQEPVILPGHTASYEYEGAMPDTSVTGLTSVMVRMTDANQPDKTTLIKVPVQVIDEIPPSKGLYIAANNFNSRPEPFQDLTESEINQLILKKSEAIAWDVATGSSKDIKLSVESTTLPQNPEQGTYKATLKATRGTETVKKTITIDIQSNQKVNVEFVDETGEPLHDKITFDKVIGTTIDLTEEKDVQKALESILAKNYQLVKKPDNETAIPVTSEESTVQYQFKGTLFVQSSPTFLNFGRKTLGIPFIKVEQAKYDKPLIVWDNRKNGGAWDLTATLKKPLTSQEDPSKILPSAIRYKINETETVILSENTTQPIAERTHESKGQYNVSNEWDKNESGLLLEVPSGEVLQAGGYRATILWQVEQTP</sequence>
<dbReference type="RefSeq" id="WP_086443793.1">
    <property type="nucleotide sequence ID" value="NZ_CP147248.1"/>
</dbReference>
<dbReference type="Pfam" id="PF06458">
    <property type="entry name" value="MucBP"/>
    <property type="match status" value="1"/>
</dbReference>
<evidence type="ECO:0000259" key="3">
    <source>
        <dbReference type="Pfam" id="PF06458"/>
    </source>
</evidence>
<protein>
    <recommendedName>
        <fullName evidence="3">MucBP domain-containing protein</fullName>
    </recommendedName>
</protein>
<keyword evidence="5" id="KW-1185">Reference proteome</keyword>
<dbReference type="Proteomes" id="UP000195080">
    <property type="component" value="Chromosome"/>
</dbReference>
<accession>A0ABZ2T5I4</accession>
<evidence type="ECO:0000256" key="2">
    <source>
        <dbReference type="SAM" id="MobiDB-lite"/>
    </source>
</evidence>
<reference evidence="4 5" key="2">
    <citation type="submission" date="2024-03" db="EMBL/GenBank/DDBJ databases">
        <title>The Genome Sequence of Enterococcus sp. DIV0727d.</title>
        <authorList>
            <consortium name="The Broad Institute Genomics Platform"/>
            <consortium name="The Broad Institute Microbial Omics Core"/>
            <consortium name="The Broad Institute Genomic Center for Infectious Diseases"/>
            <person name="Earl A."/>
            <person name="Manson A."/>
            <person name="Gilmore M."/>
            <person name="Schwartman J."/>
            <person name="Shea T."/>
            <person name="Abouelleil A."/>
            <person name="Cao P."/>
            <person name="Chapman S."/>
            <person name="Cusick C."/>
            <person name="Young S."/>
            <person name="Neafsey D."/>
            <person name="Nusbaum C."/>
            <person name="Birren B."/>
        </authorList>
    </citation>
    <scope>NUCLEOTIDE SEQUENCE [LARGE SCALE GENOMIC DNA]</scope>
    <source>
        <strain evidence="4 5">12C11_DIV0727</strain>
    </source>
</reference>
<organism evidence="4 5">
    <name type="scientific">Candidatus Enterococcus lemimoniae</name>
    <dbReference type="NCBI Taxonomy" id="1834167"/>
    <lineage>
        <taxon>Bacteria</taxon>
        <taxon>Bacillati</taxon>
        <taxon>Bacillota</taxon>
        <taxon>Bacilli</taxon>
        <taxon>Lactobacillales</taxon>
        <taxon>Enterococcaceae</taxon>
        <taxon>Enterococcus</taxon>
    </lineage>
</organism>
<feature type="region of interest" description="Disordered" evidence="2">
    <location>
        <begin position="47"/>
        <end position="66"/>
    </location>
</feature>
<reference evidence="5" key="1">
    <citation type="submission" date="2017-05" db="EMBL/GenBank/DDBJ databases">
        <title>The Genome Sequence of EEnterococcus faecalis 9F2_4866.</title>
        <authorList>
            <consortium name="The Broad Institute Genomics Platform"/>
            <consortium name="The Broad Institute Genomic Center for Infectious Diseases"/>
            <person name="Earl A."/>
            <person name="Manson A."/>
            <person name="Schwartman J."/>
            <person name="Gilmore M."/>
            <person name="Abouelleil A."/>
            <person name="Cao P."/>
            <person name="Chapman S."/>
            <person name="Cusick C."/>
            <person name="Shea T."/>
            <person name="Young S."/>
            <person name="Neafsey D."/>
            <person name="Nusbaum C."/>
            <person name="Birren B."/>
        </authorList>
    </citation>
    <scope>NUCLEOTIDE SEQUENCE [LARGE SCALE GENOMIC DNA]</scope>
    <source>
        <strain evidence="5">12C11_DIV0727</strain>
    </source>
</reference>
<dbReference type="Gene3D" id="3.10.20.320">
    <property type="entry name" value="Putative peptidoglycan bound protein (lpxtg motif)"/>
    <property type="match status" value="1"/>
</dbReference>
<name>A0ABZ2T5I4_9ENTE</name>
<dbReference type="EMBL" id="CP147248">
    <property type="protein sequence ID" value="WYJ86628.1"/>
    <property type="molecule type" value="Genomic_DNA"/>
</dbReference>
<dbReference type="InterPro" id="IPR009459">
    <property type="entry name" value="MucBP_dom"/>
</dbReference>
<evidence type="ECO:0000313" key="4">
    <source>
        <dbReference type="EMBL" id="WYJ86628.1"/>
    </source>
</evidence>
<feature type="domain" description="MucBP" evidence="3">
    <location>
        <begin position="1400"/>
        <end position="1472"/>
    </location>
</feature>
<evidence type="ECO:0000313" key="5">
    <source>
        <dbReference type="Proteomes" id="UP000195080"/>
    </source>
</evidence>
<feature type="compositionally biased region" description="Basic and acidic residues" evidence="2">
    <location>
        <begin position="47"/>
        <end position="62"/>
    </location>
</feature>
<evidence type="ECO:0000256" key="1">
    <source>
        <dbReference type="ARBA" id="ARBA00022737"/>
    </source>
</evidence>